<feature type="domain" description="Protein kinase" evidence="4">
    <location>
        <begin position="24"/>
        <end position="262"/>
    </location>
</feature>
<protein>
    <recommendedName>
        <fullName evidence="4">Protein kinase domain-containing protein</fullName>
    </recommendedName>
</protein>
<reference evidence="5" key="2">
    <citation type="submission" date="2019-04" db="EMBL/GenBank/DDBJ databases">
        <authorList>
            <person name="Kadobianskyi M."/>
            <person name="Schulze L."/>
            <person name="Schuelke M."/>
            <person name="Judkewitz B."/>
        </authorList>
    </citation>
    <scope>NUCLEOTIDE SEQUENCE</scope>
    <source>
        <strain evidence="5">Bolton</strain>
        <tissue evidence="5">Whole-body</tissue>
    </source>
</reference>
<dbReference type="EMBL" id="SRMA01026764">
    <property type="protein sequence ID" value="TRY71276.1"/>
    <property type="molecule type" value="Genomic_DNA"/>
</dbReference>
<evidence type="ECO:0000256" key="1">
    <source>
        <dbReference type="ARBA" id="ARBA00022741"/>
    </source>
</evidence>
<dbReference type="Proteomes" id="UP000316079">
    <property type="component" value="Unassembled WGS sequence"/>
</dbReference>
<evidence type="ECO:0000313" key="6">
    <source>
        <dbReference type="Proteomes" id="UP000316079"/>
    </source>
</evidence>
<dbReference type="SUPFAM" id="SSF56112">
    <property type="entry name" value="Protein kinase-like (PK-like)"/>
    <property type="match status" value="1"/>
</dbReference>
<feature type="compositionally biased region" description="Polar residues" evidence="3">
    <location>
        <begin position="342"/>
        <end position="356"/>
    </location>
</feature>
<evidence type="ECO:0000256" key="2">
    <source>
        <dbReference type="ARBA" id="ARBA00022840"/>
    </source>
</evidence>
<dbReference type="Pfam" id="PF00069">
    <property type="entry name" value="Pkinase"/>
    <property type="match status" value="2"/>
</dbReference>
<evidence type="ECO:0000313" key="5">
    <source>
        <dbReference type="EMBL" id="TRY71277.1"/>
    </source>
</evidence>
<dbReference type="FunFam" id="3.30.200.20:FF:000210">
    <property type="entry name" value="Mitogen-activated protein kinase"/>
    <property type="match status" value="1"/>
</dbReference>
<organism evidence="5 6">
    <name type="scientific">Danionella cerebrum</name>
    <dbReference type="NCBI Taxonomy" id="2873325"/>
    <lineage>
        <taxon>Eukaryota</taxon>
        <taxon>Metazoa</taxon>
        <taxon>Chordata</taxon>
        <taxon>Craniata</taxon>
        <taxon>Vertebrata</taxon>
        <taxon>Euteleostomi</taxon>
        <taxon>Actinopterygii</taxon>
        <taxon>Neopterygii</taxon>
        <taxon>Teleostei</taxon>
        <taxon>Ostariophysi</taxon>
        <taxon>Cypriniformes</taxon>
        <taxon>Danionidae</taxon>
        <taxon>Danioninae</taxon>
        <taxon>Danionella</taxon>
    </lineage>
</organism>
<dbReference type="InterPro" id="IPR050117">
    <property type="entry name" value="MAPK"/>
</dbReference>
<dbReference type="STRING" id="623744.A0A553P0R4"/>
<keyword evidence="6" id="KW-1185">Reference proteome</keyword>
<keyword evidence="2" id="KW-0067">ATP-binding</keyword>
<dbReference type="EMBL" id="SRMA01026764">
    <property type="protein sequence ID" value="TRY71277.1"/>
    <property type="molecule type" value="Genomic_DNA"/>
</dbReference>
<dbReference type="InterPro" id="IPR011009">
    <property type="entry name" value="Kinase-like_dom_sf"/>
</dbReference>
<dbReference type="Gene3D" id="1.10.510.10">
    <property type="entry name" value="Transferase(Phosphotransferase) domain 1"/>
    <property type="match status" value="2"/>
</dbReference>
<dbReference type="PROSITE" id="PS50011">
    <property type="entry name" value="PROTEIN_KINASE_DOM"/>
    <property type="match status" value="1"/>
</dbReference>
<dbReference type="GO" id="GO:0004672">
    <property type="term" value="F:protein kinase activity"/>
    <property type="evidence" value="ECO:0007669"/>
    <property type="project" value="InterPro"/>
</dbReference>
<feature type="compositionally biased region" description="Low complexity" evidence="3">
    <location>
        <begin position="329"/>
        <end position="341"/>
    </location>
</feature>
<dbReference type="AlphaFoldDB" id="A0A553P0R4"/>
<feature type="region of interest" description="Disordered" evidence="3">
    <location>
        <begin position="319"/>
        <end position="364"/>
    </location>
</feature>
<dbReference type="GO" id="GO:0005524">
    <property type="term" value="F:ATP binding"/>
    <property type="evidence" value="ECO:0007669"/>
    <property type="project" value="UniProtKB-KW"/>
</dbReference>
<evidence type="ECO:0000259" key="4">
    <source>
        <dbReference type="PROSITE" id="PS50011"/>
    </source>
</evidence>
<keyword evidence="1" id="KW-0547">Nucleotide-binding</keyword>
<evidence type="ECO:0000256" key="3">
    <source>
        <dbReference type="SAM" id="MobiDB-lite"/>
    </source>
</evidence>
<gene>
    <name evidence="5" type="ORF">DNTS_015975</name>
</gene>
<comment type="caution">
    <text evidence="5">The sequence shown here is derived from an EMBL/GenBank/DDBJ whole genome shotgun (WGS) entry which is preliminary data.</text>
</comment>
<accession>A0A553P0R4</accession>
<dbReference type="SMART" id="SM00220">
    <property type="entry name" value="S_TKc"/>
    <property type="match status" value="1"/>
</dbReference>
<dbReference type="OrthoDB" id="192887at2759"/>
<proteinExistence type="predicted"/>
<sequence length="364" mass="41426">MSEGEGQFYSVQVGDSTFTVLQRYQQLRAIGSGAQGIVCSALDTVLSIPVAVKKLSRPFQNQTHAKRAYRELVLLKCVNHKNIIHLLNVFTPQKSLEEFQDLYLVMELMDASLCQDLKPSNIVVKSDCTLKILDFGLARTACTNFMMTPYVVTRYYRAPEVILGMKYKENDIDQWNKVIEILGTPSLEFMNRLMETVRNYVMNKPQFPGVSFNELFPDWAFPSETEHDKIKTSQARDLLSKMLVIDPECRISVQDALNHPYIHVWYDPAEADAPPPQISDKQLEEREHSIEQWKELIYKEVMDWEERNKNGVMKEDCIDGTINSSATPSQSSSINDISSMSTEQTLASDTDSSCIDTLTGPLEE</sequence>
<dbReference type="InterPro" id="IPR000719">
    <property type="entry name" value="Prot_kinase_dom"/>
</dbReference>
<reference evidence="5 6" key="1">
    <citation type="journal article" date="2019" name="Sci. Data">
        <title>Hybrid genome assembly and annotation of Danionella translucida.</title>
        <authorList>
            <person name="Kadobianskyi M."/>
            <person name="Schulze L."/>
            <person name="Schuelke M."/>
            <person name="Judkewitz B."/>
        </authorList>
    </citation>
    <scope>NUCLEOTIDE SEQUENCE [LARGE SCALE GENOMIC DNA]</scope>
    <source>
        <strain evidence="5 6">Bolton</strain>
    </source>
</reference>
<name>A0A553P0R4_9TELE</name>
<dbReference type="FunFam" id="1.10.510.10:FF:002655">
    <property type="match status" value="1"/>
</dbReference>
<dbReference type="Gene3D" id="3.30.200.20">
    <property type="entry name" value="Phosphorylase Kinase, domain 1"/>
    <property type="match status" value="2"/>
</dbReference>
<dbReference type="PANTHER" id="PTHR24055">
    <property type="entry name" value="MITOGEN-ACTIVATED PROTEIN KINASE"/>
    <property type="match status" value="1"/>
</dbReference>